<dbReference type="InterPro" id="IPR045538">
    <property type="entry name" value="CIS_TMP"/>
</dbReference>
<name>A0A3B1A612_9ZZZZ</name>
<reference evidence="1" key="1">
    <citation type="submission" date="2018-06" db="EMBL/GenBank/DDBJ databases">
        <authorList>
            <person name="Zhirakovskaya E."/>
        </authorList>
    </citation>
    <scope>NUCLEOTIDE SEQUENCE</scope>
</reference>
<dbReference type="AlphaFoldDB" id="A0A3B1A612"/>
<proteinExistence type="predicted"/>
<accession>A0A3B1A612</accession>
<gene>
    <name evidence="1" type="ORF">MNBD_GAMMA22-3076</name>
</gene>
<protein>
    <submittedName>
        <fullName evidence="1">Uncharacterized protein</fullName>
    </submittedName>
</protein>
<organism evidence="1">
    <name type="scientific">hydrothermal vent metagenome</name>
    <dbReference type="NCBI Taxonomy" id="652676"/>
    <lineage>
        <taxon>unclassified sequences</taxon>
        <taxon>metagenomes</taxon>
        <taxon>ecological metagenomes</taxon>
    </lineage>
</organism>
<dbReference type="Pfam" id="PF19268">
    <property type="entry name" value="CIS_TMP"/>
    <property type="match status" value="1"/>
</dbReference>
<evidence type="ECO:0000313" key="1">
    <source>
        <dbReference type="EMBL" id="VAX01189.1"/>
    </source>
</evidence>
<sequence>MLNSDSHKINAHLVNLDFLDTKKTTQYQRELSHFITNKLLPEIEGLFDSISVNSRQKVCIHKIILDLGILQESNWQSALITRLHHKLKKILYNTVSSTQYANVIELEPMKVTTPVKSSTIKNKDNFNQLLFFLMNGRLEHNESVNKLQIFEALVNNINKQQWQNLTKLITTDKNSCHRFINYFSDNFIDKLFASNIDIPSVSSIVNMLSPVEKNHTLFACWRSYFLNSVVIIISDSHTCFNSKNPVVKNILIVRKALLQMLNELSSINTDVSKPKNLTVPWSESLIEVDLVKLTIAETDPMLLLQRIIVAEQYVDISSIINYSGYQHSDFDLVSTTSNVNHISEDNHVENELPQEAAQTVIKNKSTVLSLYNTASSKINNLSTPNSTGICLPGVGVLLLHPFLTELFSSQKLLRGNEFLDRMSQQQALQMLRYLSFGESKVTEYDLYFSKLLCSMAWSDALLLENLSESHKIACDELLSALMKHWVALRSSSADWLRTQFFWRTGNLLEQDEYWILGIDSQAQDILLTKLPWGITTIRLPWMKKLLHVNWNH</sequence>
<dbReference type="EMBL" id="UOFS01000048">
    <property type="protein sequence ID" value="VAX01189.1"/>
    <property type="molecule type" value="Genomic_DNA"/>
</dbReference>